<dbReference type="GO" id="GO:0065002">
    <property type="term" value="P:intracellular protein transmembrane transport"/>
    <property type="evidence" value="ECO:0007669"/>
    <property type="project" value="UniProtKB-UniRule"/>
</dbReference>
<evidence type="ECO:0000256" key="4">
    <source>
        <dbReference type="ARBA" id="ARBA00022692"/>
    </source>
</evidence>
<dbReference type="PRINTS" id="PR01650">
    <property type="entry name" value="SECETRNLCASE"/>
</dbReference>
<protein>
    <recommendedName>
        <fullName evidence="9">Protein translocase subunit SecE</fullName>
    </recommendedName>
</protein>
<dbReference type="Proteomes" id="UP000434580">
    <property type="component" value="Unassembled WGS sequence"/>
</dbReference>
<sequence>MPSERGIDTYMSTSGQETASSGMDVFKWVVVVAFVAAGVFGNFYFADEYSSLYRALALVPMAGVALVVALQTAQGVAFARLVKESRAEIRRVVWPSKQETTQTTLIVFAVVVVMGLVLWLLDMGLNWLISLFIG</sequence>
<dbReference type="GO" id="GO:0006605">
    <property type="term" value="P:protein targeting"/>
    <property type="evidence" value="ECO:0007669"/>
    <property type="project" value="UniProtKB-UniRule"/>
</dbReference>
<dbReference type="GO" id="GO:0009306">
    <property type="term" value="P:protein secretion"/>
    <property type="evidence" value="ECO:0007669"/>
    <property type="project" value="UniProtKB-UniRule"/>
</dbReference>
<feature type="transmembrane region" description="Helical" evidence="9">
    <location>
        <begin position="103"/>
        <end position="121"/>
    </location>
</feature>
<evidence type="ECO:0000313" key="10">
    <source>
        <dbReference type="EMBL" id="CAA0080561.1"/>
    </source>
</evidence>
<keyword evidence="4 9" id="KW-0812">Transmembrane</keyword>
<evidence type="ECO:0000256" key="6">
    <source>
        <dbReference type="ARBA" id="ARBA00022989"/>
    </source>
</evidence>
<dbReference type="NCBIfam" id="TIGR00964">
    <property type="entry name" value="secE_bact"/>
    <property type="match status" value="1"/>
</dbReference>
<gene>
    <name evidence="9 10" type="primary">secE</name>
    <name evidence="10" type="ORF">DPBNPPHM_00261</name>
</gene>
<dbReference type="PANTHER" id="PTHR33910:SF1">
    <property type="entry name" value="PROTEIN TRANSLOCASE SUBUNIT SECE"/>
    <property type="match status" value="1"/>
</dbReference>
<dbReference type="InterPro" id="IPR001901">
    <property type="entry name" value="Translocase_SecE/Sec61-g"/>
</dbReference>
<evidence type="ECO:0000256" key="7">
    <source>
        <dbReference type="ARBA" id="ARBA00023010"/>
    </source>
</evidence>
<reference evidence="10 11" key="1">
    <citation type="submission" date="2019-11" db="EMBL/GenBank/DDBJ databases">
        <authorList>
            <person name="Holert J."/>
        </authorList>
    </citation>
    <scope>NUCLEOTIDE SEQUENCE [LARGE SCALE GENOMIC DNA]</scope>
    <source>
        <strain evidence="10">BC5_2</strain>
    </source>
</reference>
<comment type="subcellular location">
    <subcellularLocation>
        <location evidence="1">Membrane</location>
    </subcellularLocation>
</comment>
<evidence type="ECO:0000256" key="8">
    <source>
        <dbReference type="ARBA" id="ARBA00023136"/>
    </source>
</evidence>
<dbReference type="Gene3D" id="1.20.5.1030">
    <property type="entry name" value="Preprotein translocase secy subunit"/>
    <property type="match status" value="1"/>
</dbReference>
<keyword evidence="7 9" id="KW-0811">Translocation</keyword>
<name>A0A5S9N2H7_9GAMM</name>
<proteinExistence type="inferred from homology"/>
<feature type="transmembrane region" description="Helical" evidence="9">
    <location>
        <begin position="57"/>
        <end position="82"/>
    </location>
</feature>
<dbReference type="InterPro" id="IPR005807">
    <property type="entry name" value="SecE_bac"/>
</dbReference>
<dbReference type="GO" id="GO:0008320">
    <property type="term" value="F:protein transmembrane transporter activity"/>
    <property type="evidence" value="ECO:0007669"/>
    <property type="project" value="UniProtKB-UniRule"/>
</dbReference>
<keyword evidence="6 9" id="KW-1133">Transmembrane helix</keyword>
<evidence type="ECO:0000256" key="5">
    <source>
        <dbReference type="ARBA" id="ARBA00022927"/>
    </source>
</evidence>
<keyword evidence="8 9" id="KW-0472">Membrane</keyword>
<dbReference type="AlphaFoldDB" id="A0A5S9N2H7"/>
<feature type="transmembrane region" description="Helical" evidence="9">
    <location>
        <begin position="25"/>
        <end position="45"/>
    </location>
</feature>
<evidence type="ECO:0000256" key="2">
    <source>
        <dbReference type="ARBA" id="ARBA00022448"/>
    </source>
</evidence>
<comment type="similarity">
    <text evidence="9">Belongs to the SecE/SEC61-gamma family.</text>
</comment>
<organism evidence="10 11">
    <name type="scientific">BD1-7 clade bacterium</name>
    <dbReference type="NCBI Taxonomy" id="2029982"/>
    <lineage>
        <taxon>Bacteria</taxon>
        <taxon>Pseudomonadati</taxon>
        <taxon>Pseudomonadota</taxon>
        <taxon>Gammaproteobacteria</taxon>
        <taxon>Cellvibrionales</taxon>
        <taxon>Spongiibacteraceae</taxon>
        <taxon>BD1-7 clade</taxon>
    </lineage>
</organism>
<dbReference type="GO" id="GO:0043952">
    <property type="term" value="P:protein transport by the Sec complex"/>
    <property type="evidence" value="ECO:0007669"/>
    <property type="project" value="UniProtKB-UniRule"/>
</dbReference>
<dbReference type="PANTHER" id="PTHR33910">
    <property type="entry name" value="PROTEIN TRANSLOCASE SUBUNIT SECE"/>
    <property type="match status" value="1"/>
</dbReference>
<dbReference type="HAMAP" id="MF_00422">
    <property type="entry name" value="SecE"/>
    <property type="match status" value="1"/>
</dbReference>
<accession>A0A5S9N2H7</accession>
<comment type="subunit">
    <text evidence="9">Component of the Sec protein translocase complex. Heterotrimer consisting of SecY, SecE and SecG subunits. The heterotrimers can form oligomers, although 1 heterotrimer is thought to be able to translocate proteins. Interacts with the ribosome. Interacts with SecDF, and other proteins may be involved. Interacts with SecA.</text>
</comment>
<evidence type="ECO:0000256" key="9">
    <source>
        <dbReference type="HAMAP-Rule" id="MF_00422"/>
    </source>
</evidence>
<dbReference type="GO" id="GO:0005886">
    <property type="term" value="C:plasma membrane"/>
    <property type="evidence" value="ECO:0007669"/>
    <property type="project" value="UniProtKB-UniRule"/>
</dbReference>
<evidence type="ECO:0000256" key="3">
    <source>
        <dbReference type="ARBA" id="ARBA00022475"/>
    </source>
</evidence>
<dbReference type="InterPro" id="IPR038379">
    <property type="entry name" value="SecE_sf"/>
</dbReference>
<evidence type="ECO:0000256" key="1">
    <source>
        <dbReference type="ARBA" id="ARBA00004370"/>
    </source>
</evidence>
<comment type="caution">
    <text evidence="9">Lacks conserved residue(s) required for the propagation of feature annotation.</text>
</comment>
<evidence type="ECO:0000313" key="11">
    <source>
        <dbReference type="Proteomes" id="UP000434580"/>
    </source>
</evidence>
<dbReference type="EMBL" id="CACSII010000001">
    <property type="protein sequence ID" value="CAA0080561.1"/>
    <property type="molecule type" value="Genomic_DNA"/>
</dbReference>
<keyword evidence="5 9" id="KW-0653">Protein transport</keyword>
<dbReference type="Pfam" id="PF00584">
    <property type="entry name" value="SecE"/>
    <property type="match status" value="1"/>
</dbReference>
<keyword evidence="2 9" id="KW-0813">Transport</keyword>
<comment type="function">
    <text evidence="9">Essential subunit of the Sec protein translocation channel SecYEG. Clamps together the 2 halves of SecY. May contact the channel plug during translocation.</text>
</comment>
<keyword evidence="3 9" id="KW-1003">Cell membrane</keyword>